<name>A0A2S2QJ54_9HEMI</name>
<gene>
    <name evidence="3" type="ORF">g.105301</name>
</gene>
<keyword evidence="2" id="KW-1133">Transmembrane helix</keyword>
<protein>
    <submittedName>
        <fullName evidence="3">Uncharacterized protein</fullName>
    </submittedName>
</protein>
<evidence type="ECO:0000313" key="3">
    <source>
        <dbReference type="EMBL" id="MBY77731.1"/>
    </source>
</evidence>
<sequence>MNGKRNEKAPRSSVDRSVLGWGARRTAPAQGFPGRISVREAENVFPRTPQHYSCDVRFPVSQKLCAKSIFPRSGLLYYYSYVLPLLLLSYFVLPCRRKRDKEFHTPG</sequence>
<feature type="transmembrane region" description="Helical" evidence="2">
    <location>
        <begin position="76"/>
        <end position="93"/>
    </location>
</feature>
<keyword evidence="2" id="KW-0812">Transmembrane</keyword>
<feature type="region of interest" description="Disordered" evidence="1">
    <location>
        <begin position="1"/>
        <end position="30"/>
    </location>
</feature>
<organism evidence="3">
    <name type="scientific">Sipha flava</name>
    <name type="common">yellow sugarcane aphid</name>
    <dbReference type="NCBI Taxonomy" id="143950"/>
    <lineage>
        <taxon>Eukaryota</taxon>
        <taxon>Metazoa</taxon>
        <taxon>Ecdysozoa</taxon>
        <taxon>Arthropoda</taxon>
        <taxon>Hexapoda</taxon>
        <taxon>Insecta</taxon>
        <taxon>Pterygota</taxon>
        <taxon>Neoptera</taxon>
        <taxon>Paraneoptera</taxon>
        <taxon>Hemiptera</taxon>
        <taxon>Sternorrhyncha</taxon>
        <taxon>Aphidomorpha</taxon>
        <taxon>Aphidoidea</taxon>
        <taxon>Aphididae</taxon>
        <taxon>Sipha</taxon>
    </lineage>
</organism>
<feature type="compositionally biased region" description="Basic and acidic residues" evidence="1">
    <location>
        <begin position="1"/>
        <end position="14"/>
    </location>
</feature>
<dbReference type="AlphaFoldDB" id="A0A2S2QJ54"/>
<reference evidence="3" key="1">
    <citation type="submission" date="2018-04" db="EMBL/GenBank/DDBJ databases">
        <title>Transcriptome assembly of Sipha flava.</title>
        <authorList>
            <person name="Scully E.D."/>
            <person name="Geib S.M."/>
            <person name="Palmer N.A."/>
            <person name="Koch K."/>
            <person name="Bradshaw J."/>
            <person name="Heng-Moss T."/>
            <person name="Sarath G."/>
        </authorList>
    </citation>
    <scope>NUCLEOTIDE SEQUENCE</scope>
</reference>
<dbReference type="EMBL" id="GGMS01008528">
    <property type="protein sequence ID" value="MBY77731.1"/>
    <property type="molecule type" value="Transcribed_RNA"/>
</dbReference>
<accession>A0A2S2QJ54</accession>
<keyword evidence="2" id="KW-0472">Membrane</keyword>
<proteinExistence type="predicted"/>
<evidence type="ECO:0000256" key="2">
    <source>
        <dbReference type="SAM" id="Phobius"/>
    </source>
</evidence>
<evidence type="ECO:0000256" key="1">
    <source>
        <dbReference type="SAM" id="MobiDB-lite"/>
    </source>
</evidence>